<keyword evidence="4" id="KW-1185">Reference proteome</keyword>
<dbReference type="EMBL" id="JARQWQ010000072">
    <property type="protein sequence ID" value="KAK2554098.1"/>
    <property type="molecule type" value="Genomic_DNA"/>
</dbReference>
<reference evidence="3" key="1">
    <citation type="journal article" date="2023" name="G3 (Bethesda)">
        <title>Whole genome assembly and annotation of the endangered Caribbean coral Acropora cervicornis.</title>
        <authorList>
            <person name="Selwyn J.D."/>
            <person name="Vollmer S.V."/>
        </authorList>
    </citation>
    <scope>NUCLEOTIDE SEQUENCE</scope>
    <source>
        <strain evidence="3">K2</strain>
    </source>
</reference>
<feature type="compositionally biased region" description="Polar residues" evidence="2">
    <location>
        <begin position="545"/>
        <end position="567"/>
    </location>
</feature>
<sequence length="567" mass="66217">MAAEGEKNMSIVEHEVLEVYEMQEGALEECIMFVKKLSETSLQDLETERNNLNVLLKEAEKEVSILKTSMKTANTNVEELMVTMKGEKEKRQELEDLLRASEVRADELNIALTKSKDSISTLKKLNQEKGDTLTKAEETVANLKAEKDFLTKELENMQRLRSQDEKDTDAIHKRLVKEQEKTFRIEERLEEVTAQLKKEIDEAKKNISSQKEQAEAEVAQLRQKLDIEQKMNESLSSEADICVNDAKKRLVNLTRENAEMHASRETLLKQMRTAEEEILILQRKLHEEEQEREKLYLDSKKDFEEAKSKLAKMVSENDFLVSEKETMEKNLHSLEGKHEGLLGSTMELQESLRAAQKKIVSLQEEVETLKTTSPTKESQGSNEQVKSWALRVDEAEDWQQKYRELEIKQETLHRQFTQVRKHRNRVLRENGWLKRQMSMAGAQLAVTNQKFQRQLQHFRAQLNMAEHLYREKMLECSILEVQLKHLLKSSPSAQQTYDYTSNSEEQGRDYMSRSIEVNHRHDYSTSRPIRKLVQQVRPQYAYKQRAQSTQQTTEQDNRPETSNNDLV</sequence>
<keyword evidence="1" id="KW-0175">Coiled coil</keyword>
<comment type="caution">
    <text evidence="3">The sequence shown here is derived from an EMBL/GenBank/DDBJ whole genome shotgun (WGS) entry which is preliminary data.</text>
</comment>
<proteinExistence type="predicted"/>
<evidence type="ECO:0000256" key="2">
    <source>
        <dbReference type="SAM" id="MobiDB-lite"/>
    </source>
</evidence>
<gene>
    <name evidence="3" type="ORF">P5673_024444</name>
</gene>
<organism evidence="3 4">
    <name type="scientific">Acropora cervicornis</name>
    <name type="common">Staghorn coral</name>
    <dbReference type="NCBI Taxonomy" id="6130"/>
    <lineage>
        <taxon>Eukaryota</taxon>
        <taxon>Metazoa</taxon>
        <taxon>Cnidaria</taxon>
        <taxon>Anthozoa</taxon>
        <taxon>Hexacorallia</taxon>
        <taxon>Scleractinia</taxon>
        <taxon>Astrocoeniina</taxon>
        <taxon>Acroporidae</taxon>
        <taxon>Acropora</taxon>
    </lineage>
</organism>
<feature type="coiled-coil region" evidence="1">
    <location>
        <begin position="42"/>
        <end position="415"/>
    </location>
</feature>
<evidence type="ECO:0000313" key="4">
    <source>
        <dbReference type="Proteomes" id="UP001249851"/>
    </source>
</evidence>
<dbReference type="Proteomes" id="UP001249851">
    <property type="component" value="Unassembled WGS sequence"/>
</dbReference>
<accession>A0AAD9Q3R3</accession>
<evidence type="ECO:0000313" key="3">
    <source>
        <dbReference type="EMBL" id="KAK2554098.1"/>
    </source>
</evidence>
<evidence type="ECO:0000256" key="1">
    <source>
        <dbReference type="SAM" id="Coils"/>
    </source>
</evidence>
<dbReference type="AlphaFoldDB" id="A0AAD9Q3R3"/>
<protein>
    <submittedName>
        <fullName evidence="3">Uncharacterized protein</fullName>
    </submittedName>
</protein>
<reference evidence="3" key="2">
    <citation type="journal article" date="2023" name="Science">
        <title>Genomic signatures of disease resistance in endangered staghorn corals.</title>
        <authorList>
            <person name="Vollmer S.V."/>
            <person name="Selwyn J.D."/>
            <person name="Despard B.A."/>
            <person name="Roesel C.L."/>
        </authorList>
    </citation>
    <scope>NUCLEOTIDE SEQUENCE</scope>
    <source>
        <strain evidence="3">K2</strain>
    </source>
</reference>
<feature type="region of interest" description="Disordered" evidence="2">
    <location>
        <begin position="543"/>
        <end position="567"/>
    </location>
</feature>
<name>A0AAD9Q3R3_ACRCE</name>